<feature type="region of interest" description="Disordered" evidence="6">
    <location>
        <begin position="1"/>
        <end position="100"/>
    </location>
</feature>
<evidence type="ECO:0000256" key="2">
    <source>
        <dbReference type="ARBA" id="ARBA00022475"/>
    </source>
</evidence>
<dbReference type="RefSeq" id="WP_188546238.1">
    <property type="nucleotide sequence ID" value="NZ_BMCU01000004.1"/>
</dbReference>
<dbReference type="EMBL" id="BMCU01000004">
    <property type="protein sequence ID" value="GGG18447.1"/>
    <property type="molecule type" value="Genomic_DNA"/>
</dbReference>
<feature type="compositionally biased region" description="Low complexity" evidence="6">
    <location>
        <begin position="71"/>
        <end position="95"/>
    </location>
</feature>
<dbReference type="Proteomes" id="UP000654257">
    <property type="component" value="Unassembled WGS sequence"/>
</dbReference>
<dbReference type="GO" id="GO:0005886">
    <property type="term" value="C:plasma membrane"/>
    <property type="evidence" value="ECO:0007669"/>
    <property type="project" value="UniProtKB-SubCell"/>
</dbReference>
<evidence type="ECO:0000313" key="9">
    <source>
        <dbReference type="EMBL" id="GGG18447.1"/>
    </source>
</evidence>
<keyword evidence="10" id="KW-1185">Reference proteome</keyword>
<dbReference type="InterPro" id="IPR010432">
    <property type="entry name" value="RDD"/>
</dbReference>
<feature type="transmembrane region" description="Helical" evidence="7">
    <location>
        <begin position="116"/>
        <end position="133"/>
    </location>
</feature>
<reference evidence="9" key="2">
    <citation type="submission" date="2020-09" db="EMBL/GenBank/DDBJ databases">
        <authorList>
            <person name="Sun Q."/>
            <person name="Sedlacek I."/>
        </authorList>
    </citation>
    <scope>NUCLEOTIDE SEQUENCE</scope>
    <source>
        <strain evidence="9">CCM 7905</strain>
    </source>
</reference>
<keyword evidence="4 7" id="KW-1133">Transmembrane helix</keyword>
<protein>
    <recommendedName>
        <fullName evidence="8">RDD domain-containing protein</fullName>
    </recommendedName>
</protein>
<dbReference type="AlphaFoldDB" id="A0A917G1P0"/>
<sequence>MTSGGYDPNQDPQGNPPQGGQGGTPPPGSYPSPGQYPPPGAYPPPGQYPPPQQGGQQYGQPGGYPPPPQSGYPGQPQQGGYSSQPQYDPGQQYGGFPNPSGSGAPGDLWIRLGARIIDGIIVGIVSLILALIFASTGNFIVTGLLTAIIGFGYFVAMETTQGGTLGKKVLGLSVHGPGGAAKPTPQQSAIRNVFLLFGIIPFVGSLLVLVAYIVIAVTINNSPTKQGKHDEIAGGTQVVKN</sequence>
<evidence type="ECO:0000256" key="5">
    <source>
        <dbReference type="ARBA" id="ARBA00023136"/>
    </source>
</evidence>
<evidence type="ECO:0000256" key="4">
    <source>
        <dbReference type="ARBA" id="ARBA00022989"/>
    </source>
</evidence>
<feature type="transmembrane region" description="Helical" evidence="7">
    <location>
        <begin position="139"/>
        <end position="157"/>
    </location>
</feature>
<evidence type="ECO:0000256" key="6">
    <source>
        <dbReference type="SAM" id="MobiDB-lite"/>
    </source>
</evidence>
<evidence type="ECO:0000256" key="1">
    <source>
        <dbReference type="ARBA" id="ARBA00004651"/>
    </source>
</evidence>
<reference evidence="9" key="1">
    <citation type="journal article" date="2014" name="Int. J. Syst. Evol. Microbiol.">
        <title>Complete genome sequence of Corynebacterium casei LMG S-19264T (=DSM 44701T), isolated from a smear-ripened cheese.</title>
        <authorList>
            <consortium name="US DOE Joint Genome Institute (JGI-PGF)"/>
            <person name="Walter F."/>
            <person name="Albersmeier A."/>
            <person name="Kalinowski J."/>
            <person name="Ruckert C."/>
        </authorList>
    </citation>
    <scope>NUCLEOTIDE SEQUENCE</scope>
    <source>
        <strain evidence="9">CCM 7905</strain>
    </source>
</reference>
<comment type="subcellular location">
    <subcellularLocation>
        <location evidence="1">Cell membrane</location>
        <topology evidence="1">Multi-pass membrane protein</topology>
    </subcellularLocation>
</comment>
<feature type="compositionally biased region" description="Pro residues" evidence="6">
    <location>
        <begin position="24"/>
        <end position="52"/>
    </location>
</feature>
<feature type="transmembrane region" description="Helical" evidence="7">
    <location>
        <begin position="193"/>
        <end position="215"/>
    </location>
</feature>
<evidence type="ECO:0000256" key="7">
    <source>
        <dbReference type="SAM" id="Phobius"/>
    </source>
</evidence>
<keyword evidence="3 7" id="KW-0812">Transmembrane</keyword>
<evidence type="ECO:0000259" key="8">
    <source>
        <dbReference type="Pfam" id="PF06271"/>
    </source>
</evidence>
<name>A0A917G1P0_9NOCA</name>
<gene>
    <name evidence="9" type="ORF">GCM10007304_35510</name>
</gene>
<comment type="caution">
    <text evidence="9">The sequence shown here is derived from an EMBL/GenBank/DDBJ whole genome shotgun (WGS) entry which is preliminary data.</text>
</comment>
<feature type="domain" description="RDD" evidence="8">
    <location>
        <begin position="106"/>
        <end position="234"/>
    </location>
</feature>
<dbReference type="Pfam" id="PF06271">
    <property type="entry name" value="RDD"/>
    <property type="match status" value="1"/>
</dbReference>
<evidence type="ECO:0000313" key="10">
    <source>
        <dbReference type="Proteomes" id="UP000654257"/>
    </source>
</evidence>
<dbReference type="PANTHER" id="PTHR36115">
    <property type="entry name" value="PROLINE-RICH ANTIGEN HOMOLOG-RELATED"/>
    <property type="match status" value="1"/>
</dbReference>
<keyword evidence="5 7" id="KW-0472">Membrane</keyword>
<evidence type="ECO:0000256" key="3">
    <source>
        <dbReference type="ARBA" id="ARBA00022692"/>
    </source>
</evidence>
<keyword evidence="2" id="KW-1003">Cell membrane</keyword>
<organism evidence="9 10">
    <name type="scientific">Rhodococcoides trifolii</name>
    <dbReference type="NCBI Taxonomy" id="908250"/>
    <lineage>
        <taxon>Bacteria</taxon>
        <taxon>Bacillati</taxon>
        <taxon>Actinomycetota</taxon>
        <taxon>Actinomycetes</taxon>
        <taxon>Mycobacteriales</taxon>
        <taxon>Nocardiaceae</taxon>
        <taxon>Rhodococcoides</taxon>
    </lineage>
</organism>
<accession>A0A917G1P0</accession>
<proteinExistence type="predicted"/>
<dbReference type="InterPro" id="IPR051791">
    <property type="entry name" value="Pra-immunoreactive"/>
</dbReference>